<evidence type="ECO:0000313" key="2">
    <source>
        <dbReference type="Proteomes" id="UP000292160"/>
    </source>
</evidence>
<protein>
    <submittedName>
        <fullName evidence="1">Uncharacterized protein</fullName>
    </submittedName>
</protein>
<keyword evidence="2" id="KW-1185">Reference proteome</keyword>
<dbReference type="Proteomes" id="UP000292160">
    <property type="component" value="Segment"/>
</dbReference>
<proteinExistence type="predicted"/>
<dbReference type="RefSeq" id="YP_010082913.1">
    <property type="nucleotide sequence ID" value="NC_055035.1"/>
</dbReference>
<name>A0A481W6R2_9CAUD</name>
<accession>A0A481W6R2</accession>
<sequence>MSRSKRKNKHIIYGSKDYLKYLHKLFYKEYGKNRVRCRFKNINKDFESGNYYKKISFYKYLI</sequence>
<organism evidence="1 2">
    <name type="scientific">Fusobacterium phage Fnu1</name>
    <dbReference type="NCBI Taxonomy" id="2530024"/>
    <lineage>
        <taxon>Viruses</taxon>
        <taxon>Duplodnaviria</taxon>
        <taxon>Heunggongvirae</taxon>
        <taxon>Uroviricota</taxon>
        <taxon>Caudoviricetes</taxon>
        <taxon>Latrobevirus</taxon>
        <taxon>Latrobevirus FNU1</taxon>
    </lineage>
</organism>
<reference evidence="1 2" key="1">
    <citation type="submission" date="2019-02" db="EMBL/GenBank/DDBJ databases">
        <title>Genomic, morphological and functional characterisation of novel bacteriophage Fnu1 capable of disrupt Fusobacterium nucleatum biofilm.</title>
        <authorList>
            <person name="Kabwe M."/>
            <person name="Brown T.L."/>
            <person name="Dashper S."/>
            <person name="Speirs L."/>
            <person name="Ku H."/>
            <person name="Petrovski S."/>
            <person name="Chan H.T."/>
            <person name="Lock P."/>
            <person name="Tucci J."/>
        </authorList>
    </citation>
    <scope>NUCLEOTIDE SEQUENCE [LARGE SCALE GENOMIC DNA]</scope>
</reference>
<dbReference type="KEGG" id="vg:65071921"/>
<dbReference type="GeneID" id="65071921"/>
<evidence type="ECO:0000313" key="1">
    <source>
        <dbReference type="EMBL" id="QBJ04223.1"/>
    </source>
</evidence>
<dbReference type="EMBL" id="MK554696">
    <property type="protein sequence ID" value="QBJ04223.1"/>
    <property type="molecule type" value="Genomic_DNA"/>
</dbReference>